<dbReference type="GO" id="GO:0004383">
    <property type="term" value="F:guanylate cyclase activity"/>
    <property type="evidence" value="ECO:0007669"/>
    <property type="project" value="UniProtKB-EC"/>
</dbReference>
<dbReference type="PANTHER" id="PTHR45655">
    <property type="entry name" value="GUANYLATE CYCLASE SOLUBLE SUBUNIT BETA-2"/>
    <property type="match status" value="1"/>
</dbReference>
<dbReference type="Proteomes" id="UP001196413">
    <property type="component" value="Unassembled WGS sequence"/>
</dbReference>
<evidence type="ECO:0000313" key="5">
    <source>
        <dbReference type="Proteomes" id="UP001196413"/>
    </source>
</evidence>
<protein>
    <recommendedName>
        <fullName evidence="3">Guanylate cyclase domain-containing protein</fullName>
    </recommendedName>
</protein>
<sequence length="95" mass="10822">MIEQYQSSMHSNKIPLCSLPYYYSDGRFCSTSPTHDRVFEDEKKAYKVETVGDSYVTVGGIPEQIEEHAEIICHVAIGMLWEARSVVEPINKKPI</sequence>
<dbReference type="GO" id="GO:0070482">
    <property type="term" value="P:response to oxygen levels"/>
    <property type="evidence" value="ECO:0007669"/>
    <property type="project" value="TreeGrafter"/>
</dbReference>
<dbReference type="InterPro" id="IPR029787">
    <property type="entry name" value="Nucleotide_cyclase"/>
</dbReference>
<keyword evidence="5" id="KW-1185">Reference proteome</keyword>
<name>A0AAD5WK97_PARTN</name>
<comment type="caution">
    <text evidence="4">The sequence shown here is derived from an EMBL/GenBank/DDBJ whole genome shotgun (WGS) entry which is preliminary data.</text>
</comment>
<organism evidence="4 5">
    <name type="scientific">Parelaphostrongylus tenuis</name>
    <name type="common">Meningeal worm</name>
    <dbReference type="NCBI Taxonomy" id="148309"/>
    <lineage>
        <taxon>Eukaryota</taxon>
        <taxon>Metazoa</taxon>
        <taxon>Ecdysozoa</taxon>
        <taxon>Nematoda</taxon>
        <taxon>Chromadorea</taxon>
        <taxon>Rhabditida</taxon>
        <taxon>Rhabditina</taxon>
        <taxon>Rhabditomorpha</taxon>
        <taxon>Strongyloidea</taxon>
        <taxon>Metastrongylidae</taxon>
        <taxon>Parelaphostrongylus</taxon>
    </lineage>
</organism>
<dbReference type="InterPro" id="IPR001054">
    <property type="entry name" value="A/G_cyclase"/>
</dbReference>
<dbReference type="SUPFAM" id="SSF55073">
    <property type="entry name" value="Nucleotide cyclase"/>
    <property type="match status" value="1"/>
</dbReference>
<reference evidence="4" key="1">
    <citation type="submission" date="2021-06" db="EMBL/GenBank/DDBJ databases">
        <title>Parelaphostrongylus tenuis whole genome reference sequence.</title>
        <authorList>
            <person name="Garwood T.J."/>
            <person name="Larsen P.A."/>
            <person name="Fountain-Jones N.M."/>
            <person name="Garbe J.R."/>
            <person name="Macchietto M.G."/>
            <person name="Kania S.A."/>
            <person name="Gerhold R.W."/>
            <person name="Richards J.E."/>
            <person name="Wolf T.M."/>
        </authorList>
    </citation>
    <scope>NUCLEOTIDE SEQUENCE</scope>
    <source>
        <strain evidence="4">MNPRO001-30</strain>
        <tissue evidence="4">Meninges</tissue>
    </source>
</reference>
<dbReference type="Gene3D" id="3.30.70.1230">
    <property type="entry name" value="Nucleotide cyclase"/>
    <property type="match status" value="1"/>
</dbReference>
<proteinExistence type="predicted"/>
<gene>
    <name evidence="4" type="ORF">KIN20_035232</name>
</gene>
<dbReference type="PANTHER" id="PTHR45655:SF13">
    <property type="entry name" value="SOLUBLE GUANYLATE CYCLASE GCY-32-RELATED"/>
    <property type="match status" value="1"/>
</dbReference>
<evidence type="ECO:0000313" key="4">
    <source>
        <dbReference type="EMBL" id="KAJ1372921.1"/>
    </source>
</evidence>
<dbReference type="Pfam" id="PF00211">
    <property type="entry name" value="Guanylate_cyc"/>
    <property type="match status" value="1"/>
</dbReference>
<dbReference type="GO" id="GO:0008074">
    <property type="term" value="C:guanylate cyclase complex, soluble"/>
    <property type="evidence" value="ECO:0007669"/>
    <property type="project" value="TreeGrafter"/>
</dbReference>
<accession>A0AAD5WK97</accession>
<feature type="domain" description="Guanylate cyclase" evidence="3">
    <location>
        <begin position="41"/>
        <end position="86"/>
    </location>
</feature>
<evidence type="ECO:0000256" key="1">
    <source>
        <dbReference type="ARBA" id="ARBA00001436"/>
    </source>
</evidence>
<evidence type="ECO:0000256" key="2">
    <source>
        <dbReference type="ARBA" id="ARBA00023239"/>
    </source>
</evidence>
<comment type="catalytic activity">
    <reaction evidence="1">
        <text>GTP = 3',5'-cyclic GMP + diphosphate</text>
        <dbReference type="Rhea" id="RHEA:13665"/>
        <dbReference type="ChEBI" id="CHEBI:33019"/>
        <dbReference type="ChEBI" id="CHEBI:37565"/>
        <dbReference type="ChEBI" id="CHEBI:57746"/>
        <dbReference type="EC" id="4.6.1.2"/>
    </reaction>
</comment>
<dbReference type="AlphaFoldDB" id="A0AAD5WK97"/>
<dbReference type="GO" id="GO:0019934">
    <property type="term" value="P:cGMP-mediated signaling"/>
    <property type="evidence" value="ECO:0007669"/>
    <property type="project" value="TreeGrafter"/>
</dbReference>
<dbReference type="EMBL" id="JAHQIW010007201">
    <property type="protein sequence ID" value="KAJ1372921.1"/>
    <property type="molecule type" value="Genomic_DNA"/>
</dbReference>
<keyword evidence="2" id="KW-0456">Lyase</keyword>
<evidence type="ECO:0000259" key="3">
    <source>
        <dbReference type="Pfam" id="PF00211"/>
    </source>
</evidence>